<protein>
    <submittedName>
        <fullName evidence="3">Uncharacterized protein</fullName>
    </submittedName>
</protein>
<sequence length="249" mass="28442">MSVFFSAEFRYPGSLSKLPKVTTMATVIATKMIKEEVKKEKERGERCKPKWTSRLFYAIVVVLVILLLRHHPPDEAARARYQNRVFNIIDNVLEWSPRLALSGMMEKQQNVVNAIESNSSNLQDKDPPQLNIEQHNQRVNGDEDNKDDIEQLIELLGLSELGLEEDDEKEEREKKVGDDKDDRSEPLSLAHLLIGRVACAWQDGDGLGGLEFPSTIEEFLQNDPPNRERFCRLQCFFSAFGAIIAKRLS</sequence>
<evidence type="ECO:0000256" key="1">
    <source>
        <dbReference type="SAM" id="Coils"/>
    </source>
</evidence>
<dbReference type="EMBL" id="JAMYWD010000003">
    <property type="protein sequence ID" value="KAJ4976002.1"/>
    <property type="molecule type" value="Genomic_DNA"/>
</dbReference>
<proteinExistence type="predicted"/>
<dbReference type="OrthoDB" id="200187at2759"/>
<evidence type="ECO:0000313" key="4">
    <source>
        <dbReference type="Proteomes" id="UP001141806"/>
    </source>
</evidence>
<feature type="region of interest" description="Disordered" evidence="2">
    <location>
        <begin position="164"/>
        <end position="183"/>
    </location>
</feature>
<feature type="compositionally biased region" description="Basic and acidic residues" evidence="2">
    <location>
        <begin position="171"/>
        <end position="183"/>
    </location>
</feature>
<organism evidence="3 4">
    <name type="scientific">Protea cynaroides</name>
    <dbReference type="NCBI Taxonomy" id="273540"/>
    <lineage>
        <taxon>Eukaryota</taxon>
        <taxon>Viridiplantae</taxon>
        <taxon>Streptophyta</taxon>
        <taxon>Embryophyta</taxon>
        <taxon>Tracheophyta</taxon>
        <taxon>Spermatophyta</taxon>
        <taxon>Magnoliopsida</taxon>
        <taxon>Proteales</taxon>
        <taxon>Proteaceae</taxon>
        <taxon>Protea</taxon>
    </lineage>
</organism>
<keyword evidence="4" id="KW-1185">Reference proteome</keyword>
<accession>A0A9Q0QY37</accession>
<evidence type="ECO:0000256" key="2">
    <source>
        <dbReference type="SAM" id="MobiDB-lite"/>
    </source>
</evidence>
<feature type="coiled-coil region" evidence="1">
    <location>
        <begin position="105"/>
        <end position="152"/>
    </location>
</feature>
<reference evidence="3" key="1">
    <citation type="journal article" date="2023" name="Plant J.">
        <title>The genome of the king protea, Protea cynaroides.</title>
        <authorList>
            <person name="Chang J."/>
            <person name="Duong T.A."/>
            <person name="Schoeman C."/>
            <person name="Ma X."/>
            <person name="Roodt D."/>
            <person name="Barker N."/>
            <person name="Li Z."/>
            <person name="Van de Peer Y."/>
            <person name="Mizrachi E."/>
        </authorList>
    </citation>
    <scope>NUCLEOTIDE SEQUENCE</scope>
    <source>
        <tissue evidence="3">Young leaves</tissue>
    </source>
</reference>
<evidence type="ECO:0000313" key="3">
    <source>
        <dbReference type="EMBL" id="KAJ4976002.1"/>
    </source>
</evidence>
<dbReference type="Proteomes" id="UP001141806">
    <property type="component" value="Unassembled WGS sequence"/>
</dbReference>
<keyword evidence="1" id="KW-0175">Coiled coil</keyword>
<name>A0A9Q0QY37_9MAGN</name>
<gene>
    <name evidence="3" type="ORF">NE237_001108</name>
</gene>
<comment type="caution">
    <text evidence="3">The sequence shown here is derived from an EMBL/GenBank/DDBJ whole genome shotgun (WGS) entry which is preliminary data.</text>
</comment>
<dbReference type="AlphaFoldDB" id="A0A9Q0QY37"/>